<sequence>MQTRPDITISTIDSQRLYQLIDALPDTNHAAIINLEEELERATLVSPQEVPPTIVTMNSTVQFVIESTQKSFELTLVYPKDMDDSGQTLSILSPVGSALLGLAIGDQIEWPNPSGDTLKVTIIDILYQPERAGDYQR</sequence>
<gene>
    <name evidence="3" type="ordered locus">Q7C_1496</name>
</gene>
<evidence type="ECO:0000259" key="2">
    <source>
        <dbReference type="Pfam" id="PF14760"/>
    </source>
</evidence>
<dbReference type="GO" id="GO:0070063">
    <property type="term" value="F:RNA polymerase binding"/>
    <property type="evidence" value="ECO:0007669"/>
    <property type="project" value="InterPro"/>
</dbReference>
<keyword evidence="3" id="KW-0808">Transferase</keyword>
<dbReference type="OrthoDB" id="192847at2"/>
<accession>I1YIA2</accession>
<dbReference type="InterPro" id="IPR023459">
    <property type="entry name" value="Tscrpt_elong_fac_GreA/B_fam"/>
</dbReference>
<name>I1YIA2_METFJ</name>
<dbReference type="PROSITE" id="PS00830">
    <property type="entry name" value="GREAB_2"/>
    <property type="match status" value="1"/>
</dbReference>
<dbReference type="eggNOG" id="COG0782">
    <property type="taxonomic scope" value="Bacteria"/>
</dbReference>
<organism evidence="3 4">
    <name type="scientific">Methylophaga frappieri (strain ATCC BAA-2434 / DSM 25690 / JAM7)</name>
    <dbReference type="NCBI Taxonomy" id="754477"/>
    <lineage>
        <taxon>Bacteria</taxon>
        <taxon>Pseudomonadati</taxon>
        <taxon>Pseudomonadota</taxon>
        <taxon>Gammaproteobacteria</taxon>
        <taxon>Thiotrichales</taxon>
        <taxon>Piscirickettsiaceae</taxon>
        <taxon>Methylophaga</taxon>
    </lineage>
</organism>
<dbReference type="InterPro" id="IPR036953">
    <property type="entry name" value="GreA/GreB_C_sf"/>
</dbReference>
<dbReference type="GO" id="GO:0032784">
    <property type="term" value="P:regulation of DNA-templated transcription elongation"/>
    <property type="evidence" value="ECO:0007669"/>
    <property type="project" value="InterPro"/>
</dbReference>
<dbReference type="InterPro" id="IPR018151">
    <property type="entry name" value="TF_GreA/GreB_CS"/>
</dbReference>
<dbReference type="GO" id="GO:0006354">
    <property type="term" value="P:DNA-templated transcription elongation"/>
    <property type="evidence" value="ECO:0007669"/>
    <property type="project" value="TreeGrafter"/>
</dbReference>
<feature type="domain" description="Transcription elongation factor GreA/GreB C-terminal" evidence="1">
    <location>
        <begin position="53"/>
        <end position="127"/>
    </location>
</feature>
<dbReference type="Pfam" id="PF14760">
    <property type="entry name" value="Rnk_N"/>
    <property type="match status" value="1"/>
</dbReference>
<dbReference type="GO" id="GO:0016301">
    <property type="term" value="F:kinase activity"/>
    <property type="evidence" value="ECO:0007669"/>
    <property type="project" value="UniProtKB-KW"/>
</dbReference>
<dbReference type="FunFam" id="3.10.50.30:FF:000002">
    <property type="entry name" value="Regulator of nucleoside diphosphate kinase"/>
    <property type="match status" value="1"/>
</dbReference>
<dbReference type="EMBL" id="CP003380">
    <property type="protein sequence ID" value="AFJ02645.1"/>
    <property type="molecule type" value="Genomic_DNA"/>
</dbReference>
<dbReference type="PANTHER" id="PTHR30437:SF5">
    <property type="entry name" value="REGULATOR OF NUCLEOSIDE DIPHOSPHATE KINASE"/>
    <property type="match status" value="1"/>
</dbReference>
<evidence type="ECO:0000313" key="3">
    <source>
        <dbReference type="EMBL" id="AFJ02645.1"/>
    </source>
</evidence>
<dbReference type="Gene3D" id="3.10.50.30">
    <property type="entry name" value="Transcription elongation factor, GreA/GreB, C-terminal domain"/>
    <property type="match status" value="1"/>
</dbReference>
<dbReference type="Pfam" id="PF01272">
    <property type="entry name" value="GreA_GreB"/>
    <property type="match status" value="1"/>
</dbReference>
<reference evidence="3 4" key="1">
    <citation type="journal article" date="2012" name="J. Bacteriol.">
        <title>Complete genome sequences of Methylophaga sp. strain JAM1 and Methylophaga sp. strain JAM7.</title>
        <authorList>
            <person name="Villeneuve C."/>
            <person name="Martineau C."/>
            <person name="Mauffrey F."/>
            <person name="Villemur R."/>
        </authorList>
    </citation>
    <scope>NUCLEOTIDE SEQUENCE [LARGE SCALE GENOMIC DNA]</scope>
    <source>
        <strain evidence="3 4">JAM7</strain>
    </source>
</reference>
<dbReference type="InterPro" id="IPR001437">
    <property type="entry name" value="Tscrpt_elong_fac_GreA/B_C"/>
</dbReference>
<dbReference type="RefSeq" id="WP_014704065.1">
    <property type="nucleotide sequence ID" value="NC_017856.1"/>
</dbReference>
<dbReference type="InterPro" id="IPR029462">
    <property type="entry name" value="Rnk_N"/>
</dbReference>
<dbReference type="SUPFAM" id="SSF54534">
    <property type="entry name" value="FKBP-like"/>
    <property type="match status" value="1"/>
</dbReference>
<dbReference type="PANTHER" id="PTHR30437">
    <property type="entry name" value="TRANSCRIPTION ELONGATION FACTOR GREA"/>
    <property type="match status" value="1"/>
</dbReference>
<dbReference type="KEGG" id="mec:Q7C_1496"/>
<proteinExistence type="predicted"/>
<dbReference type="HOGENOM" id="CLU_120358_1_1_6"/>
<dbReference type="AlphaFoldDB" id="I1YIA2"/>
<dbReference type="NCBIfam" id="NF004396">
    <property type="entry name" value="PRK05753.1"/>
    <property type="match status" value="1"/>
</dbReference>
<keyword evidence="4" id="KW-1185">Reference proteome</keyword>
<dbReference type="Gene3D" id="1.10.286.20">
    <property type="match status" value="1"/>
</dbReference>
<dbReference type="GO" id="GO:0003677">
    <property type="term" value="F:DNA binding"/>
    <property type="evidence" value="ECO:0007669"/>
    <property type="project" value="InterPro"/>
</dbReference>
<dbReference type="PATRIC" id="fig|754477.3.peg.1476"/>
<feature type="domain" description="Regulator of nucleoside diphosphate kinase N-terminal" evidence="2">
    <location>
        <begin position="5"/>
        <end position="45"/>
    </location>
</feature>
<dbReference type="STRING" id="754477.Q7C_1496"/>
<evidence type="ECO:0000313" key="4">
    <source>
        <dbReference type="Proteomes" id="UP000009145"/>
    </source>
</evidence>
<dbReference type="Proteomes" id="UP000009145">
    <property type="component" value="Chromosome"/>
</dbReference>
<keyword evidence="3" id="KW-0418">Kinase</keyword>
<evidence type="ECO:0000259" key="1">
    <source>
        <dbReference type="Pfam" id="PF01272"/>
    </source>
</evidence>
<protein>
    <submittedName>
        <fullName evidence="3">Regulator of nucleoside diphosphate kinase</fullName>
    </submittedName>
</protein>